<dbReference type="SFLD" id="SFLDS00003">
    <property type="entry name" value="Haloacid_Dehalogenase"/>
    <property type="match status" value="1"/>
</dbReference>
<gene>
    <name evidence="1" type="ORF">FHR82_001453</name>
</gene>
<evidence type="ECO:0000313" key="2">
    <source>
        <dbReference type="Proteomes" id="UP000520767"/>
    </source>
</evidence>
<dbReference type="Gene3D" id="3.40.50.1000">
    <property type="entry name" value="HAD superfamily/HAD-like"/>
    <property type="match status" value="1"/>
</dbReference>
<dbReference type="InterPro" id="IPR051806">
    <property type="entry name" value="HAD-like_SPP"/>
</dbReference>
<evidence type="ECO:0000313" key="1">
    <source>
        <dbReference type="EMBL" id="MBB4905236.1"/>
    </source>
</evidence>
<dbReference type="InterPro" id="IPR006439">
    <property type="entry name" value="HAD-SF_hydro_IA"/>
</dbReference>
<dbReference type="Pfam" id="PF00702">
    <property type="entry name" value="Hydrolase"/>
    <property type="match status" value="1"/>
</dbReference>
<dbReference type="GO" id="GO:0050308">
    <property type="term" value="F:sugar-phosphatase activity"/>
    <property type="evidence" value="ECO:0007669"/>
    <property type="project" value="TreeGrafter"/>
</dbReference>
<dbReference type="Proteomes" id="UP000520767">
    <property type="component" value="Unassembled WGS sequence"/>
</dbReference>
<name>A0A7W7VCK9_9PSEU</name>
<dbReference type="PANTHER" id="PTHR43481:SF4">
    <property type="entry name" value="GLYCEROL-1-PHOSPHATE PHOSPHOHYDROLASE 1-RELATED"/>
    <property type="match status" value="1"/>
</dbReference>
<dbReference type="EMBL" id="JACHJQ010000002">
    <property type="protein sequence ID" value="MBB4905236.1"/>
    <property type="molecule type" value="Genomic_DNA"/>
</dbReference>
<sequence length="196" mass="19960">MTHDPDGLVFDLDGTLADTAVIGRAALDGTIAAFGITPTGDAMALNGMAFADRVRTMRGNGDLDDTITDADLVAECDRQLIAMAGDVRPIAPVVGILRRAHGRVPLALATGSTGPVAAAVVAAIGLAGVFDAIVTRDDVARGKPAPDCYLRAAALLGLDPVRCVAYEDTAIGLAAASAAGLSVVDVRPLVRKKFPS</sequence>
<protein>
    <submittedName>
        <fullName evidence="1">Beta-phosphoglucomutase-like phosphatase (HAD superfamily)</fullName>
    </submittedName>
</protein>
<dbReference type="InterPro" id="IPR036412">
    <property type="entry name" value="HAD-like_sf"/>
</dbReference>
<dbReference type="PANTHER" id="PTHR43481">
    <property type="entry name" value="FRUCTOSE-1-PHOSPHATE PHOSPHATASE"/>
    <property type="match status" value="1"/>
</dbReference>
<comment type="caution">
    <text evidence="1">The sequence shown here is derived from an EMBL/GenBank/DDBJ whole genome shotgun (WGS) entry which is preliminary data.</text>
</comment>
<dbReference type="AlphaFoldDB" id="A0A7W7VCK9"/>
<dbReference type="SUPFAM" id="SSF56784">
    <property type="entry name" value="HAD-like"/>
    <property type="match status" value="1"/>
</dbReference>
<accession>A0A7W7VCK9</accession>
<dbReference type="InterPro" id="IPR023214">
    <property type="entry name" value="HAD_sf"/>
</dbReference>
<dbReference type="NCBIfam" id="TIGR01509">
    <property type="entry name" value="HAD-SF-IA-v3"/>
    <property type="match status" value="1"/>
</dbReference>
<proteinExistence type="predicted"/>
<reference evidence="1 2" key="1">
    <citation type="submission" date="2020-08" db="EMBL/GenBank/DDBJ databases">
        <title>Genomic Encyclopedia of Type Strains, Phase III (KMG-III): the genomes of soil and plant-associated and newly described type strains.</title>
        <authorList>
            <person name="Whitman W."/>
        </authorList>
    </citation>
    <scope>NUCLEOTIDE SEQUENCE [LARGE SCALE GENOMIC DNA]</scope>
    <source>
        <strain evidence="1 2">CECT 8960</strain>
    </source>
</reference>
<dbReference type="SFLD" id="SFLDG01129">
    <property type="entry name" value="C1.5:_HAD__Beta-PGM__Phosphata"/>
    <property type="match status" value="1"/>
</dbReference>
<keyword evidence="2" id="KW-1185">Reference proteome</keyword>
<dbReference type="RefSeq" id="WP_184809506.1">
    <property type="nucleotide sequence ID" value="NZ_JACHJQ010000002.1"/>
</dbReference>
<organism evidence="1 2">
    <name type="scientific">Actinophytocola algeriensis</name>
    <dbReference type="NCBI Taxonomy" id="1768010"/>
    <lineage>
        <taxon>Bacteria</taxon>
        <taxon>Bacillati</taxon>
        <taxon>Actinomycetota</taxon>
        <taxon>Actinomycetes</taxon>
        <taxon>Pseudonocardiales</taxon>
        <taxon>Pseudonocardiaceae</taxon>
    </lineage>
</organism>
<dbReference type="InterPro" id="IPR023198">
    <property type="entry name" value="PGP-like_dom2"/>
</dbReference>
<dbReference type="Gene3D" id="1.10.150.240">
    <property type="entry name" value="Putative phosphatase, domain 2"/>
    <property type="match status" value="1"/>
</dbReference>
<dbReference type="CDD" id="cd07505">
    <property type="entry name" value="HAD_BPGM-like"/>
    <property type="match status" value="1"/>
</dbReference>